<proteinExistence type="predicted"/>
<dbReference type="EMBL" id="LNIX01000014">
    <property type="protein sequence ID" value="OXA47148.1"/>
    <property type="molecule type" value="Genomic_DNA"/>
</dbReference>
<keyword evidence="1" id="KW-1133">Transmembrane helix</keyword>
<keyword evidence="1" id="KW-0812">Transmembrane</keyword>
<comment type="caution">
    <text evidence="2">The sequence shown here is derived from an EMBL/GenBank/DDBJ whole genome shotgun (WGS) entry which is preliminary data.</text>
</comment>
<feature type="transmembrane region" description="Helical" evidence="1">
    <location>
        <begin position="203"/>
        <end position="222"/>
    </location>
</feature>
<feature type="transmembrane region" description="Helical" evidence="1">
    <location>
        <begin position="42"/>
        <end position="67"/>
    </location>
</feature>
<evidence type="ECO:0000256" key="1">
    <source>
        <dbReference type="SAM" id="Phobius"/>
    </source>
</evidence>
<keyword evidence="3" id="KW-1185">Reference proteome</keyword>
<reference evidence="2 3" key="1">
    <citation type="submission" date="2015-12" db="EMBL/GenBank/DDBJ databases">
        <title>The genome of Folsomia candida.</title>
        <authorList>
            <person name="Faddeeva A."/>
            <person name="Derks M.F."/>
            <person name="Anvar Y."/>
            <person name="Smit S."/>
            <person name="Van Straalen N."/>
            <person name="Roelofs D."/>
        </authorList>
    </citation>
    <scope>NUCLEOTIDE SEQUENCE [LARGE SCALE GENOMIC DNA]</scope>
    <source>
        <strain evidence="2 3">VU population</strain>
        <tissue evidence="2">Whole body</tissue>
    </source>
</reference>
<organism evidence="2 3">
    <name type="scientific">Folsomia candida</name>
    <name type="common">Springtail</name>
    <dbReference type="NCBI Taxonomy" id="158441"/>
    <lineage>
        <taxon>Eukaryota</taxon>
        <taxon>Metazoa</taxon>
        <taxon>Ecdysozoa</taxon>
        <taxon>Arthropoda</taxon>
        <taxon>Hexapoda</taxon>
        <taxon>Collembola</taxon>
        <taxon>Entomobryomorpha</taxon>
        <taxon>Isotomoidea</taxon>
        <taxon>Isotomidae</taxon>
        <taxon>Proisotominae</taxon>
        <taxon>Folsomia</taxon>
    </lineage>
</organism>
<dbReference type="Proteomes" id="UP000198287">
    <property type="component" value="Unassembled WGS sequence"/>
</dbReference>
<evidence type="ECO:0000313" key="3">
    <source>
        <dbReference type="Proteomes" id="UP000198287"/>
    </source>
</evidence>
<sequence length="266" mass="29719">MAVEISLIYFSWVKKDTVLLINSCLQIEGDYPEKGLPIVHAYFINLIYLSVGALVTMPLTVIIMVLYCPCIPPILSSFLYVECRSWDDAPQMRFMLKALLTSLSYYFAAVASAATFFLVVVIFIYPLEVKIMLLGAIKRKFHEREVFQSPYLVTYRIIQLLSNMQNAVLGIPIMQVIIGSVTLTESLALYILITSASALPPQFLLSLSIFAVYMFIVIVGPFKLAANPYQKSVELLGLLKSLNGSKWSKRSVMSFPSSKLSLGDGK</sequence>
<accession>A0A226DQ47</accession>
<name>A0A226DQ47_FOLCA</name>
<keyword evidence="1" id="KW-0472">Membrane</keyword>
<dbReference type="AlphaFoldDB" id="A0A226DQ47"/>
<protein>
    <submittedName>
        <fullName evidence="2">Uncharacterized protein</fullName>
    </submittedName>
</protein>
<gene>
    <name evidence="2" type="ORF">Fcan01_18312</name>
</gene>
<evidence type="ECO:0000313" key="2">
    <source>
        <dbReference type="EMBL" id="OXA47148.1"/>
    </source>
</evidence>
<feature type="transmembrane region" description="Helical" evidence="1">
    <location>
        <begin position="167"/>
        <end position="191"/>
    </location>
</feature>
<feature type="transmembrane region" description="Helical" evidence="1">
    <location>
        <begin position="103"/>
        <end position="125"/>
    </location>
</feature>